<accession>A0A3S5AJ39</accession>
<proteinExistence type="predicted"/>
<dbReference type="AlphaFoldDB" id="A0A3S5AJ39"/>
<organism evidence="2 3">
    <name type="scientific">Protopolystoma xenopodis</name>
    <dbReference type="NCBI Taxonomy" id="117903"/>
    <lineage>
        <taxon>Eukaryota</taxon>
        <taxon>Metazoa</taxon>
        <taxon>Spiralia</taxon>
        <taxon>Lophotrochozoa</taxon>
        <taxon>Platyhelminthes</taxon>
        <taxon>Monogenea</taxon>
        <taxon>Polyopisthocotylea</taxon>
        <taxon>Polystomatidea</taxon>
        <taxon>Polystomatidae</taxon>
        <taxon>Protopolystoma</taxon>
    </lineage>
</organism>
<gene>
    <name evidence="2" type="ORF">PXEA_LOCUS14978</name>
</gene>
<keyword evidence="1" id="KW-0175">Coiled coil</keyword>
<dbReference type="InterPro" id="IPR040632">
    <property type="entry name" value="Sulfotransfer_4"/>
</dbReference>
<dbReference type="Pfam" id="PF17784">
    <property type="entry name" value="Sulfotransfer_4"/>
    <property type="match status" value="2"/>
</dbReference>
<reference evidence="2" key="1">
    <citation type="submission" date="2018-11" db="EMBL/GenBank/DDBJ databases">
        <authorList>
            <consortium name="Pathogen Informatics"/>
        </authorList>
    </citation>
    <scope>NUCLEOTIDE SEQUENCE</scope>
</reference>
<evidence type="ECO:0000256" key="1">
    <source>
        <dbReference type="SAM" id="Coils"/>
    </source>
</evidence>
<keyword evidence="3" id="KW-1185">Reference proteome</keyword>
<dbReference type="OrthoDB" id="272681at2759"/>
<dbReference type="InterPro" id="IPR027417">
    <property type="entry name" value="P-loop_NTPase"/>
</dbReference>
<evidence type="ECO:0000313" key="2">
    <source>
        <dbReference type="EMBL" id="VEL21538.1"/>
    </source>
</evidence>
<dbReference type="Proteomes" id="UP000784294">
    <property type="component" value="Unassembled WGS sequence"/>
</dbReference>
<protein>
    <submittedName>
        <fullName evidence="2">Uncharacterized protein</fullName>
    </submittedName>
</protein>
<comment type="caution">
    <text evidence="2">The sequence shown here is derived from an EMBL/GenBank/DDBJ whole genome shotgun (WGS) entry which is preliminary data.</text>
</comment>
<evidence type="ECO:0000313" key="3">
    <source>
        <dbReference type="Proteomes" id="UP000784294"/>
    </source>
</evidence>
<dbReference type="Gene3D" id="3.40.50.300">
    <property type="entry name" value="P-loop containing nucleotide triphosphate hydrolases"/>
    <property type="match status" value="1"/>
</dbReference>
<dbReference type="EMBL" id="CAAALY010051838">
    <property type="protein sequence ID" value="VEL21538.1"/>
    <property type="molecule type" value="Genomic_DNA"/>
</dbReference>
<name>A0A3S5AJ39_9PLAT</name>
<sequence length="334" mass="37199">MTDRLLSDTISVPLGTHNHQLARVAIASIGRLFSPIQHSHQKATLTLLTCTNRSCLWLTVAADHSFVCRPINGQTGGQGGHLRQFAHIHSHHAVVANTRSVTVATQSSLGTLVYASPTEGSTEGWNSLFDSSLRSVRLLIVTDRRDARNSPPYDGPLLVVGAGLFGTGTTSLCSALELLYGRPCYRLSTLRSDDPDLEAWIRLLELAEARKQRRVARKRRQAKLASGQEGQGWRLAKANEEAWPDDKSMARARLKEEEEEKEERRTEAEITKLLTRLLRGFVAAVDLPVALFYRELINLFPHVKVGLKLIIFFCLRALVNYRQAWGPDPTMSVT</sequence>
<feature type="coiled-coil region" evidence="1">
    <location>
        <begin position="247"/>
        <end position="276"/>
    </location>
</feature>